<gene>
    <name evidence="1" type="ORF">Gohar_018428</name>
</gene>
<dbReference type="PANTHER" id="PTHR31901:SF57">
    <property type="entry name" value="INDOLE-3-ACETIC ACID-AMIDO SYNTHETASE GH3.17-LIKE ISOFORM X3"/>
    <property type="match status" value="1"/>
</dbReference>
<comment type="caution">
    <text evidence="1">The sequence shown here is derived from an EMBL/GenBank/DDBJ whole genome shotgun (WGS) entry which is preliminary data.</text>
</comment>
<evidence type="ECO:0000313" key="1">
    <source>
        <dbReference type="EMBL" id="MBA0794069.1"/>
    </source>
</evidence>
<protein>
    <submittedName>
        <fullName evidence="1">Uncharacterized protein</fullName>
    </submittedName>
</protein>
<sequence>MGSPTQDAENTASLFIKPNPEQANLIENICNCKSWDGILRKLLPKARYIVGICTGVMKHYTTEHEFYCKGLLLVSSLYACSKAFCGINVDPLWKPSDISYIFLPNMAYFEFLSVKSECDESIEMKSNDEYFELVDLVNNTDWSGGNRRMIKFKLFNSKRKDLDII</sequence>
<evidence type="ECO:0000313" key="2">
    <source>
        <dbReference type="Proteomes" id="UP000593560"/>
    </source>
</evidence>
<reference evidence="1 2" key="1">
    <citation type="journal article" date="2019" name="Genome Biol. Evol.">
        <title>Insights into the evolution of the New World diploid cottons (Gossypium, subgenus Houzingenia) based on genome sequencing.</title>
        <authorList>
            <person name="Grover C.E."/>
            <person name="Arick M.A. 2nd"/>
            <person name="Thrash A."/>
            <person name="Conover J.L."/>
            <person name="Sanders W.S."/>
            <person name="Peterson D.G."/>
            <person name="Frelichowski J.E."/>
            <person name="Scheffler J.A."/>
            <person name="Scheffler B.E."/>
            <person name="Wendel J.F."/>
        </authorList>
    </citation>
    <scope>NUCLEOTIDE SEQUENCE [LARGE SCALE GENOMIC DNA]</scope>
    <source>
        <strain evidence="1">0</strain>
        <tissue evidence="1">Leaf</tissue>
    </source>
</reference>
<dbReference type="EMBL" id="JABFAD010000003">
    <property type="protein sequence ID" value="MBA0794069.1"/>
    <property type="molecule type" value="Genomic_DNA"/>
</dbReference>
<dbReference type="Pfam" id="PF03321">
    <property type="entry name" value="GH3"/>
    <property type="match status" value="1"/>
</dbReference>
<dbReference type="OrthoDB" id="10004661at2759"/>
<name>A0A7J9G916_9ROSI</name>
<proteinExistence type="predicted"/>
<organism evidence="1 2">
    <name type="scientific">Gossypium harknessii</name>
    <dbReference type="NCBI Taxonomy" id="34285"/>
    <lineage>
        <taxon>Eukaryota</taxon>
        <taxon>Viridiplantae</taxon>
        <taxon>Streptophyta</taxon>
        <taxon>Embryophyta</taxon>
        <taxon>Tracheophyta</taxon>
        <taxon>Spermatophyta</taxon>
        <taxon>Magnoliopsida</taxon>
        <taxon>eudicotyledons</taxon>
        <taxon>Gunneridae</taxon>
        <taxon>Pentapetalae</taxon>
        <taxon>rosids</taxon>
        <taxon>malvids</taxon>
        <taxon>Malvales</taxon>
        <taxon>Malvaceae</taxon>
        <taxon>Malvoideae</taxon>
        <taxon>Gossypium</taxon>
    </lineage>
</organism>
<dbReference type="PANTHER" id="PTHR31901">
    <property type="entry name" value="GH3 DOMAIN-CONTAINING PROTEIN"/>
    <property type="match status" value="1"/>
</dbReference>
<accession>A0A7J9G916</accession>
<dbReference type="InterPro" id="IPR004993">
    <property type="entry name" value="GH3"/>
</dbReference>
<dbReference type="AlphaFoldDB" id="A0A7J9G916"/>
<keyword evidence="2" id="KW-1185">Reference proteome</keyword>
<dbReference type="Proteomes" id="UP000593560">
    <property type="component" value="Unassembled WGS sequence"/>
</dbReference>
<dbReference type="GO" id="GO:0016881">
    <property type="term" value="F:acid-amino acid ligase activity"/>
    <property type="evidence" value="ECO:0007669"/>
    <property type="project" value="TreeGrafter"/>
</dbReference>
<dbReference type="GO" id="GO:0005737">
    <property type="term" value="C:cytoplasm"/>
    <property type="evidence" value="ECO:0007669"/>
    <property type="project" value="TreeGrafter"/>
</dbReference>